<dbReference type="PANTHER" id="PTHR30485">
    <property type="entry name" value="NI/FE-HYDROGENASE 1 B-TYPE CYTOCHROME SUBUNIT"/>
    <property type="match status" value="1"/>
</dbReference>
<name>A0ABU3GPT4_9SPHI</name>
<evidence type="ECO:0000313" key="14">
    <source>
        <dbReference type="EMBL" id="MDT3400972.1"/>
    </source>
</evidence>
<evidence type="ECO:0000256" key="8">
    <source>
        <dbReference type="ARBA" id="ARBA00022982"/>
    </source>
</evidence>
<evidence type="ECO:0000256" key="9">
    <source>
        <dbReference type="ARBA" id="ARBA00022989"/>
    </source>
</evidence>
<keyword evidence="7" id="KW-0479">Metal-binding</keyword>
<evidence type="ECO:0000256" key="4">
    <source>
        <dbReference type="ARBA" id="ARBA00022475"/>
    </source>
</evidence>
<keyword evidence="11 12" id="KW-0472">Membrane</keyword>
<dbReference type="SUPFAM" id="SSF81342">
    <property type="entry name" value="Transmembrane di-heme cytochromes"/>
    <property type="match status" value="1"/>
</dbReference>
<comment type="similarity">
    <text evidence="2">Belongs to the HupC/HyaC/HydC family.</text>
</comment>
<dbReference type="Pfam" id="PF01292">
    <property type="entry name" value="Ni_hydr_CYTB"/>
    <property type="match status" value="1"/>
</dbReference>
<dbReference type="InterPro" id="IPR011577">
    <property type="entry name" value="Cyt_b561_bac/Ni-Hgenase"/>
</dbReference>
<sequence>MAIIEPVKQDPNQPSITRKYPIHIRLWHWLNTLVIMGSLVTVLINSTLMDNKATGAIMTEQALKAGQQLTPELSKQIAHELEDNVWNVHAYIGLVLVALLLWRIIYEIISPVSQSLFRKVSIARIALKSGGHEAYLARHELVVKALYIGFYLVLMLMSVTGVLLLFFKHELGLQKPLAHQMQEFHGFCMYLVLLFIGVHIVGVILAERKKSPGIVSDMINGGGK</sequence>
<keyword evidence="15" id="KW-1185">Reference proteome</keyword>
<dbReference type="EMBL" id="JAVLVU010000001">
    <property type="protein sequence ID" value="MDT3400972.1"/>
    <property type="molecule type" value="Genomic_DNA"/>
</dbReference>
<dbReference type="InterPro" id="IPR016174">
    <property type="entry name" value="Di-haem_cyt_TM"/>
</dbReference>
<keyword evidence="6 12" id="KW-0812">Transmembrane</keyword>
<keyword evidence="10" id="KW-0408">Iron</keyword>
<feature type="transmembrane region" description="Helical" evidence="12">
    <location>
        <begin position="26"/>
        <end position="44"/>
    </location>
</feature>
<dbReference type="InterPro" id="IPR000516">
    <property type="entry name" value="Ni-dep_Hydgase_cyt-B"/>
</dbReference>
<evidence type="ECO:0000256" key="12">
    <source>
        <dbReference type="SAM" id="Phobius"/>
    </source>
</evidence>
<proteinExistence type="inferred from homology"/>
<organism evidence="14 15">
    <name type="scientific">Mucilaginibacter terrae</name>
    <dbReference type="NCBI Taxonomy" id="1955052"/>
    <lineage>
        <taxon>Bacteria</taxon>
        <taxon>Pseudomonadati</taxon>
        <taxon>Bacteroidota</taxon>
        <taxon>Sphingobacteriia</taxon>
        <taxon>Sphingobacteriales</taxon>
        <taxon>Sphingobacteriaceae</taxon>
        <taxon>Mucilaginibacter</taxon>
    </lineage>
</organism>
<keyword evidence="3" id="KW-0813">Transport</keyword>
<evidence type="ECO:0000256" key="10">
    <source>
        <dbReference type="ARBA" id="ARBA00023004"/>
    </source>
</evidence>
<dbReference type="PANTHER" id="PTHR30485:SF0">
    <property type="entry name" value="NI_FE-HYDROGENASE 1 B-TYPE CYTOCHROME SUBUNIT-RELATED"/>
    <property type="match status" value="1"/>
</dbReference>
<evidence type="ECO:0000256" key="11">
    <source>
        <dbReference type="ARBA" id="ARBA00023136"/>
    </source>
</evidence>
<evidence type="ECO:0000256" key="2">
    <source>
        <dbReference type="ARBA" id="ARBA00008622"/>
    </source>
</evidence>
<evidence type="ECO:0000259" key="13">
    <source>
        <dbReference type="Pfam" id="PF01292"/>
    </source>
</evidence>
<reference evidence="15" key="1">
    <citation type="submission" date="2023-07" db="EMBL/GenBank/DDBJ databases">
        <title>Functional and genomic diversity of the sorghum phyllosphere microbiome.</title>
        <authorList>
            <person name="Shade A."/>
        </authorList>
    </citation>
    <scope>NUCLEOTIDE SEQUENCE [LARGE SCALE GENOMIC DNA]</scope>
    <source>
        <strain evidence="15">SORGH_AS_0422</strain>
    </source>
</reference>
<evidence type="ECO:0000256" key="6">
    <source>
        <dbReference type="ARBA" id="ARBA00022692"/>
    </source>
</evidence>
<feature type="domain" description="Cytochrome b561 bacterial/Ni-hydrogenase" evidence="13">
    <location>
        <begin position="20"/>
        <end position="221"/>
    </location>
</feature>
<evidence type="ECO:0000256" key="7">
    <source>
        <dbReference type="ARBA" id="ARBA00022723"/>
    </source>
</evidence>
<dbReference type="PRINTS" id="PR00161">
    <property type="entry name" value="NIHGNASECYTB"/>
</dbReference>
<accession>A0ABU3GPT4</accession>
<dbReference type="Gene3D" id="1.20.950.20">
    <property type="entry name" value="Transmembrane di-heme cytochromes, Chain C"/>
    <property type="match status" value="1"/>
</dbReference>
<keyword evidence="5" id="KW-0349">Heme</keyword>
<evidence type="ECO:0000256" key="1">
    <source>
        <dbReference type="ARBA" id="ARBA00004651"/>
    </source>
</evidence>
<evidence type="ECO:0000313" key="15">
    <source>
        <dbReference type="Proteomes" id="UP001258315"/>
    </source>
</evidence>
<feature type="transmembrane region" description="Helical" evidence="12">
    <location>
        <begin position="88"/>
        <end position="109"/>
    </location>
</feature>
<keyword evidence="8" id="KW-0249">Electron transport</keyword>
<evidence type="ECO:0000256" key="3">
    <source>
        <dbReference type="ARBA" id="ARBA00022448"/>
    </source>
</evidence>
<keyword evidence="4" id="KW-1003">Cell membrane</keyword>
<feature type="transmembrane region" description="Helical" evidence="12">
    <location>
        <begin position="187"/>
        <end position="206"/>
    </location>
</feature>
<comment type="subcellular location">
    <subcellularLocation>
        <location evidence="1">Cell membrane</location>
        <topology evidence="1">Multi-pass membrane protein</topology>
    </subcellularLocation>
</comment>
<feature type="transmembrane region" description="Helical" evidence="12">
    <location>
        <begin position="145"/>
        <end position="167"/>
    </location>
</feature>
<dbReference type="Proteomes" id="UP001258315">
    <property type="component" value="Unassembled WGS sequence"/>
</dbReference>
<gene>
    <name evidence="14" type="ORF">QE417_000044</name>
</gene>
<keyword evidence="9 12" id="KW-1133">Transmembrane helix</keyword>
<evidence type="ECO:0000256" key="5">
    <source>
        <dbReference type="ARBA" id="ARBA00022617"/>
    </source>
</evidence>
<protein>
    <submittedName>
        <fullName evidence="14">Ni/Fe-hydrogenase 1 B-type cytochrome subunit</fullName>
    </submittedName>
</protein>
<dbReference type="RefSeq" id="WP_311946719.1">
    <property type="nucleotide sequence ID" value="NZ_JAVLVU010000001.1"/>
</dbReference>
<comment type="caution">
    <text evidence="14">The sequence shown here is derived from an EMBL/GenBank/DDBJ whole genome shotgun (WGS) entry which is preliminary data.</text>
</comment>
<dbReference type="InterPro" id="IPR051542">
    <property type="entry name" value="Hydrogenase_cytochrome"/>
</dbReference>